<feature type="domain" description="ABC transporter" evidence="6">
    <location>
        <begin position="14"/>
        <end position="236"/>
    </location>
</feature>
<dbReference type="InterPro" id="IPR050763">
    <property type="entry name" value="ABC_transporter_ATP-binding"/>
</dbReference>
<dbReference type="GO" id="GO:0005524">
    <property type="term" value="F:ATP binding"/>
    <property type="evidence" value="ECO:0007669"/>
    <property type="project" value="UniProtKB-KW"/>
</dbReference>
<dbReference type="PROSITE" id="PS00211">
    <property type="entry name" value="ABC_TRANSPORTER_1"/>
    <property type="match status" value="1"/>
</dbReference>
<dbReference type="InterPro" id="IPR017871">
    <property type="entry name" value="ABC_transporter-like_CS"/>
</dbReference>
<dbReference type="Gene3D" id="3.40.50.300">
    <property type="entry name" value="P-loop containing nucleotide triphosphate hydrolases"/>
    <property type="match status" value="1"/>
</dbReference>
<dbReference type="SMART" id="SM00382">
    <property type="entry name" value="AAA"/>
    <property type="match status" value="1"/>
</dbReference>
<organism evidence="7 8">
    <name type="scientific">Ferrimonas sediminum</name>
    <dbReference type="NCBI Taxonomy" id="718193"/>
    <lineage>
        <taxon>Bacteria</taxon>
        <taxon>Pseudomonadati</taxon>
        <taxon>Pseudomonadota</taxon>
        <taxon>Gammaproteobacteria</taxon>
        <taxon>Alteromonadales</taxon>
        <taxon>Ferrimonadaceae</taxon>
        <taxon>Ferrimonas</taxon>
    </lineage>
</organism>
<dbReference type="AlphaFoldDB" id="A0A1G8LX29"/>
<proteinExistence type="inferred from homology"/>
<keyword evidence="2" id="KW-0813">Transport</keyword>
<dbReference type="InterPro" id="IPR003593">
    <property type="entry name" value="AAA+_ATPase"/>
</dbReference>
<evidence type="ECO:0000256" key="3">
    <source>
        <dbReference type="ARBA" id="ARBA00022458"/>
    </source>
</evidence>
<keyword evidence="8" id="KW-1185">Reference proteome</keyword>
<dbReference type="PROSITE" id="PS50893">
    <property type="entry name" value="ABC_TRANSPORTER_2"/>
    <property type="match status" value="1"/>
</dbReference>
<reference evidence="8" key="1">
    <citation type="submission" date="2016-10" db="EMBL/GenBank/DDBJ databases">
        <authorList>
            <person name="Varghese N."/>
            <person name="Submissions S."/>
        </authorList>
    </citation>
    <scope>NUCLEOTIDE SEQUENCE [LARGE SCALE GENOMIC DNA]</scope>
    <source>
        <strain evidence="8">DSM 23317</strain>
    </source>
</reference>
<dbReference type="InterPro" id="IPR003439">
    <property type="entry name" value="ABC_transporter-like_ATP-bd"/>
</dbReference>
<gene>
    <name evidence="7" type="ORF">SAMN04488540_102192</name>
</gene>
<dbReference type="GO" id="GO:0016887">
    <property type="term" value="F:ATP hydrolysis activity"/>
    <property type="evidence" value="ECO:0007669"/>
    <property type="project" value="InterPro"/>
</dbReference>
<keyword evidence="3" id="KW-0536">Nodulation</keyword>
<dbReference type="PANTHER" id="PTHR42711">
    <property type="entry name" value="ABC TRANSPORTER ATP-BINDING PROTEIN"/>
    <property type="match status" value="1"/>
</dbReference>
<comment type="similarity">
    <text evidence="1">Belongs to the ABC transporter superfamily.</text>
</comment>
<evidence type="ECO:0000313" key="8">
    <source>
        <dbReference type="Proteomes" id="UP000199527"/>
    </source>
</evidence>
<evidence type="ECO:0000259" key="6">
    <source>
        <dbReference type="PROSITE" id="PS50893"/>
    </source>
</evidence>
<keyword evidence="5 7" id="KW-0067">ATP-binding</keyword>
<dbReference type="SUPFAM" id="SSF52540">
    <property type="entry name" value="P-loop containing nucleoside triphosphate hydrolases"/>
    <property type="match status" value="1"/>
</dbReference>
<sequence>MGERSSAHNARTLLRAQELSKRFGDLVAVDRLNLSLAPGECFGLLGPNGAGKSTTLEMLEGILEPTSGKILFKERPLFDDYRHHIGIQFQATALPEHLSVSDCLTLFASLYRTTVPLTELAQLCRLESLMDQQHQTLSGGQRQRLLLALALINRPQLLFLDEPTTGLDPQARHNFWQLIRDVRAGGTTILLTTHYMDEAEQLCDRIAIMDHGRVLRQDTPAALIAEAFLSHIVSLPASVELGPGWPLPVQQRNGLLEFQTDDVNQVLALLQQHRVDVTSLNIRRPNLEDLFLTLTGHQLRS</sequence>
<evidence type="ECO:0000256" key="1">
    <source>
        <dbReference type="ARBA" id="ARBA00005417"/>
    </source>
</evidence>
<dbReference type="InterPro" id="IPR027417">
    <property type="entry name" value="P-loop_NTPase"/>
</dbReference>
<dbReference type="RefSeq" id="WP_245709851.1">
    <property type="nucleotide sequence ID" value="NZ_FNEM01000002.1"/>
</dbReference>
<evidence type="ECO:0000256" key="2">
    <source>
        <dbReference type="ARBA" id="ARBA00022448"/>
    </source>
</evidence>
<name>A0A1G8LX29_9GAMM</name>
<protein>
    <submittedName>
        <fullName evidence="7">ABC-2 type transport system ATP-binding protein</fullName>
    </submittedName>
</protein>
<dbReference type="Pfam" id="PF00005">
    <property type="entry name" value="ABC_tran"/>
    <property type="match status" value="1"/>
</dbReference>
<dbReference type="PANTHER" id="PTHR42711:SF5">
    <property type="entry name" value="ABC TRANSPORTER ATP-BINDING PROTEIN NATA"/>
    <property type="match status" value="1"/>
</dbReference>
<evidence type="ECO:0000313" key="7">
    <source>
        <dbReference type="EMBL" id="SDI60037.1"/>
    </source>
</evidence>
<dbReference type="EMBL" id="FNEM01000002">
    <property type="protein sequence ID" value="SDI60037.1"/>
    <property type="molecule type" value="Genomic_DNA"/>
</dbReference>
<evidence type="ECO:0000256" key="5">
    <source>
        <dbReference type="ARBA" id="ARBA00022840"/>
    </source>
</evidence>
<evidence type="ECO:0000256" key="4">
    <source>
        <dbReference type="ARBA" id="ARBA00022741"/>
    </source>
</evidence>
<dbReference type="Proteomes" id="UP000199527">
    <property type="component" value="Unassembled WGS sequence"/>
</dbReference>
<keyword evidence="4" id="KW-0547">Nucleotide-binding</keyword>
<accession>A0A1G8LX29</accession>